<dbReference type="Gene3D" id="3.10.450.50">
    <property type="match status" value="2"/>
</dbReference>
<dbReference type="EMBL" id="FIZX01000002">
    <property type="protein sequence ID" value="CZF82704.1"/>
    <property type="molecule type" value="Genomic_DNA"/>
</dbReference>
<gene>
    <name evidence="1" type="ORF">GCE9029_03387</name>
</gene>
<dbReference type="STRING" id="1796497.GCE9029_03387"/>
<evidence type="ECO:0000313" key="2">
    <source>
        <dbReference type="Proteomes" id="UP000071641"/>
    </source>
</evidence>
<name>A0A128F8M0_9GAMM</name>
<dbReference type="SUPFAM" id="SSF54427">
    <property type="entry name" value="NTF2-like"/>
    <property type="match status" value="2"/>
</dbReference>
<keyword evidence="2" id="KW-1185">Reference proteome</keyword>
<proteinExistence type="predicted"/>
<evidence type="ECO:0000313" key="1">
    <source>
        <dbReference type="EMBL" id="CZF82704.1"/>
    </source>
</evidence>
<dbReference type="InterPro" id="IPR032710">
    <property type="entry name" value="NTF2-like_dom_sf"/>
</dbReference>
<accession>A0A128F8M0</accession>
<dbReference type="AlphaFoldDB" id="A0A128F8M0"/>
<organism evidence="1 2">
    <name type="scientific">Grimontia celer</name>
    <dbReference type="NCBI Taxonomy" id="1796497"/>
    <lineage>
        <taxon>Bacteria</taxon>
        <taxon>Pseudomonadati</taxon>
        <taxon>Pseudomonadota</taxon>
        <taxon>Gammaproteobacteria</taxon>
        <taxon>Vibrionales</taxon>
        <taxon>Vibrionaceae</taxon>
        <taxon>Grimontia</taxon>
    </lineage>
</organism>
<dbReference type="RefSeq" id="WP_062664954.1">
    <property type="nucleotide sequence ID" value="NZ_FIZX01000002.1"/>
</dbReference>
<dbReference type="OrthoDB" id="9812089at2"/>
<reference evidence="2" key="1">
    <citation type="submission" date="2016-02" db="EMBL/GenBank/DDBJ databases">
        <authorList>
            <person name="Rodrigo-Torres Lidia"/>
            <person name="Arahal R.David."/>
        </authorList>
    </citation>
    <scope>NUCLEOTIDE SEQUENCE [LARGE SCALE GENOMIC DNA]</scope>
    <source>
        <strain evidence="2">CECT 9029</strain>
    </source>
</reference>
<protein>
    <submittedName>
        <fullName evidence="1">SnoaL-like domain protein</fullName>
    </submittedName>
</protein>
<dbReference type="Proteomes" id="UP000071641">
    <property type="component" value="Unassembled WGS sequence"/>
</dbReference>
<sequence>MSEQRKQWIHDLLKKGIEHGDAEAVKVVDETQYKQHNPMTKEGDVGLAELFAKLAKTNPHVEILRIFSDGDYVFAHTEYDFSSVKICFEVFRFEGDKTVEHWDNLELKQPSNASDRSMIDGATEAADLEKTESNRETIINLVNQVLVDQNPDVIPLFFNTTDYKEHSPELSDDLDSLKHALLKSQPDGSPYVHYQTLHRTFAEGNFVLTACEGLRAGVHIAFYDLFRLEDGKVVEHWDTVEEIPPREIWNNQNGKF</sequence>